<reference evidence="2" key="1">
    <citation type="submission" date="2021-02" db="EMBL/GenBank/DDBJ databases">
        <title>Natronoglycomyces albus gen. nov., sp. nov, a haloalkaliphilic actinobacterium from a soda solonchak soil.</title>
        <authorList>
            <person name="Sorokin D.Y."/>
            <person name="Khijniak T.V."/>
            <person name="Zakharycheva A.P."/>
            <person name="Boueva O.V."/>
            <person name="Ariskina E.V."/>
            <person name="Hahnke R.L."/>
            <person name="Bunk B."/>
            <person name="Sproer C."/>
            <person name="Schumann P."/>
            <person name="Evtushenko L.I."/>
            <person name="Kublanov I.V."/>
        </authorList>
    </citation>
    <scope>NUCLEOTIDE SEQUENCE</scope>
    <source>
        <strain evidence="2">DSM 106290</strain>
    </source>
</reference>
<dbReference type="EMBL" id="CP070496">
    <property type="protein sequence ID" value="QSB04268.1"/>
    <property type="molecule type" value="Genomic_DNA"/>
</dbReference>
<sequence>MTTPLNPRFNFVGIVSGDLTASLDFYRLLGVDIPQPAAGEDHVDVTFDNGMHLAFDTVELIKSIHPQWKQPTDSHRIAIAWQLDTPAQVDELYQRMADAGFGSVAPWDAPWGQRYACLRDPDGNSVDLYAWSPSDGEK</sequence>
<dbReference type="InterPro" id="IPR037523">
    <property type="entry name" value="VOC_core"/>
</dbReference>
<dbReference type="RefSeq" id="WP_213170266.1">
    <property type="nucleotide sequence ID" value="NZ_CP070496.1"/>
</dbReference>
<keyword evidence="3" id="KW-1185">Reference proteome</keyword>
<dbReference type="PROSITE" id="PS51819">
    <property type="entry name" value="VOC"/>
    <property type="match status" value="1"/>
</dbReference>
<dbReference type="Proteomes" id="UP000662939">
    <property type="component" value="Chromosome"/>
</dbReference>
<organism evidence="2 3">
    <name type="scientific">Natronoglycomyces albus</name>
    <dbReference type="NCBI Taxonomy" id="2811108"/>
    <lineage>
        <taxon>Bacteria</taxon>
        <taxon>Bacillati</taxon>
        <taxon>Actinomycetota</taxon>
        <taxon>Actinomycetes</taxon>
        <taxon>Glycomycetales</taxon>
        <taxon>Glycomycetaceae</taxon>
        <taxon>Natronoglycomyces</taxon>
    </lineage>
</organism>
<dbReference type="InterPro" id="IPR004360">
    <property type="entry name" value="Glyas_Fos-R_dOase_dom"/>
</dbReference>
<dbReference type="KEGG" id="nav:JQS30_10690"/>
<protein>
    <submittedName>
        <fullName evidence="2">VOC family protein</fullName>
    </submittedName>
</protein>
<accession>A0A895XRM9</accession>
<dbReference type="PANTHER" id="PTHR36503:SF3">
    <property type="entry name" value="BLR0126 PROTEIN"/>
    <property type="match status" value="1"/>
</dbReference>
<proteinExistence type="predicted"/>
<dbReference type="Gene3D" id="3.10.180.10">
    <property type="entry name" value="2,3-Dihydroxybiphenyl 1,2-Dioxygenase, domain 1"/>
    <property type="match status" value="1"/>
</dbReference>
<dbReference type="Pfam" id="PF00903">
    <property type="entry name" value="Glyoxalase"/>
    <property type="match status" value="1"/>
</dbReference>
<dbReference type="PANTHER" id="PTHR36503">
    <property type="entry name" value="BLR2520 PROTEIN"/>
    <property type="match status" value="1"/>
</dbReference>
<evidence type="ECO:0000313" key="3">
    <source>
        <dbReference type="Proteomes" id="UP000662939"/>
    </source>
</evidence>
<feature type="domain" description="VOC" evidence="1">
    <location>
        <begin position="8"/>
        <end position="131"/>
    </location>
</feature>
<dbReference type="InterPro" id="IPR029068">
    <property type="entry name" value="Glyas_Bleomycin-R_OHBP_Dase"/>
</dbReference>
<name>A0A895XRM9_9ACTN</name>
<gene>
    <name evidence="2" type="ORF">JQS30_10690</name>
</gene>
<dbReference type="SUPFAM" id="SSF54593">
    <property type="entry name" value="Glyoxalase/Bleomycin resistance protein/Dihydroxybiphenyl dioxygenase"/>
    <property type="match status" value="1"/>
</dbReference>
<evidence type="ECO:0000259" key="1">
    <source>
        <dbReference type="PROSITE" id="PS51819"/>
    </source>
</evidence>
<evidence type="ECO:0000313" key="2">
    <source>
        <dbReference type="EMBL" id="QSB04268.1"/>
    </source>
</evidence>
<dbReference type="AlphaFoldDB" id="A0A895XRM9"/>